<feature type="transmembrane region" description="Helical" evidence="7">
    <location>
        <begin position="143"/>
        <end position="169"/>
    </location>
</feature>
<reference evidence="9 10" key="1">
    <citation type="submission" date="2018-10" db="EMBL/GenBank/DDBJ databases">
        <title>Effects of UV and annual dynamics of microbial communities in freshwater RAS systems.</title>
        <authorList>
            <person name="Bekkelund A.K."/>
            <person name="Hansen B.R."/>
            <person name="Stokken H."/>
            <person name="Eriksen B.F."/>
            <person name="Kashulin N.A."/>
        </authorList>
    </citation>
    <scope>NUCLEOTIDE SEQUENCE [LARGE SCALE GENOMIC DNA]</scope>
    <source>
        <strain evidence="9 10">BHSEK</strain>
    </source>
</reference>
<dbReference type="EMBL" id="CP033019">
    <property type="protein sequence ID" value="AYM78246.1"/>
    <property type="molecule type" value="Genomic_DNA"/>
</dbReference>
<keyword evidence="10" id="KW-1185">Reference proteome</keyword>
<dbReference type="AlphaFoldDB" id="A0A3G2EF05"/>
<feature type="transmembrane region" description="Helical" evidence="7">
    <location>
        <begin position="108"/>
        <end position="131"/>
    </location>
</feature>
<protein>
    <submittedName>
        <fullName evidence="9">Iron ABC transporter permease</fullName>
    </submittedName>
</protein>
<evidence type="ECO:0000256" key="4">
    <source>
        <dbReference type="ARBA" id="ARBA00022692"/>
    </source>
</evidence>
<dbReference type="InterPro" id="IPR000515">
    <property type="entry name" value="MetI-like"/>
</dbReference>
<comment type="similarity">
    <text evidence="7">Belongs to the binding-protein-dependent transport system permease family.</text>
</comment>
<feature type="transmembrane region" description="Helical" evidence="7">
    <location>
        <begin position="213"/>
        <end position="235"/>
    </location>
</feature>
<feature type="domain" description="ABC transmembrane type-1" evidence="8">
    <location>
        <begin position="507"/>
        <end position="697"/>
    </location>
</feature>
<comment type="subcellular location">
    <subcellularLocation>
        <location evidence="1 7">Cell membrane</location>
        <topology evidence="1 7">Multi-pass membrane protein</topology>
    </subcellularLocation>
</comment>
<keyword evidence="4 7" id="KW-0812">Transmembrane</keyword>
<evidence type="ECO:0000256" key="1">
    <source>
        <dbReference type="ARBA" id="ARBA00004651"/>
    </source>
</evidence>
<organism evidence="9 10">
    <name type="scientific">Janthinobacterium agaricidamnosum</name>
    <dbReference type="NCBI Taxonomy" id="55508"/>
    <lineage>
        <taxon>Bacteria</taxon>
        <taxon>Pseudomonadati</taxon>
        <taxon>Pseudomonadota</taxon>
        <taxon>Betaproteobacteria</taxon>
        <taxon>Burkholderiales</taxon>
        <taxon>Oxalobacteraceae</taxon>
        <taxon>Janthinobacterium</taxon>
    </lineage>
</organism>
<evidence type="ECO:0000256" key="6">
    <source>
        <dbReference type="ARBA" id="ARBA00023136"/>
    </source>
</evidence>
<feature type="transmembrane region" description="Helical" evidence="7">
    <location>
        <begin position="545"/>
        <end position="565"/>
    </location>
</feature>
<keyword evidence="5 7" id="KW-1133">Transmembrane helix</keyword>
<dbReference type="InterPro" id="IPR035906">
    <property type="entry name" value="MetI-like_sf"/>
</dbReference>
<dbReference type="PANTHER" id="PTHR30183:SF7">
    <property type="entry name" value="FERRIC TRANSPORT SYSTEM PERMEASE PROTEIN FBPB 1-RELATED"/>
    <property type="match status" value="1"/>
</dbReference>
<evidence type="ECO:0000313" key="9">
    <source>
        <dbReference type="EMBL" id="AYM78246.1"/>
    </source>
</evidence>
<feature type="transmembrane region" description="Helical" evidence="7">
    <location>
        <begin position="676"/>
        <end position="701"/>
    </location>
</feature>
<evidence type="ECO:0000256" key="7">
    <source>
        <dbReference type="RuleBase" id="RU363032"/>
    </source>
</evidence>
<dbReference type="PANTHER" id="PTHR30183">
    <property type="entry name" value="MOLYBDENUM TRANSPORT SYSTEM PERMEASE PROTEIN MODB"/>
    <property type="match status" value="1"/>
</dbReference>
<feature type="transmembrane region" description="Helical" evidence="7">
    <location>
        <begin position="511"/>
        <end position="533"/>
    </location>
</feature>
<sequence>MKLMKKIFYGWLLAALASLCLLPWQQQEAGLFAGEWLRDGQFFSERGAPAVLHVLSFGAWPLGVFFALIAASAALVAGNPHRKTLGLGQIALGGAGLLWLAWLGWGPLAAGTGLGFGALLLALCLLFLLTSGAAACGVCRGDAFVAGAIGLIICLISLFVLFPVALILVSAGQPLDDGGTGAAALARRLADPGIWSLNCVAGPGRCGVAWNTLALALLTGVSATFLGLVFALLVTRTNGRWVRPMRAITILPIVTPPFVLGLALILLFGRNGAITGLVGELFGIEQSRWLYGMTGVWLSQMLAFAPIAFMTLIGVVEGVSPSLEEASGTLGASSWQTFVKVSLPLMRPGIANAFLLCFIESMADFGNPMVLGGNFHVLSTEIFFSVVGASNDQGRAATLAIVLLTFAVGAFFIQNLWLGKKSYVTVTGKADHGGHASLNPRLKTTLWTIALPWFAFTALIYGTVVAGGFVNNWGQDNAFTLRHYIDAFGITAGAAGWHWTGQAWPSLFTTLTISAIAAPLTAFVGILSAWLLVRQQFALKSAFEFGTMLSFAIPGTVIGISYILAFNSAPIELTGTATILILCFVFRNMPMGLRTGIAAMRQLDGSLDEASITLGASSWTTMRKVILPLLRPAIASALVYGFVRSITSISAVVFLVSADYDMATSYIIGLVSNGNYGTAIAYATVLIVIILLCIQLIHLLVGKRRLRRVSAEKTLPAAVPNLEKSYA</sequence>
<dbReference type="GO" id="GO:0005886">
    <property type="term" value="C:plasma membrane"/>
    <property type="evidence" value="ECO:0007669"/>
    <property type="project" value="UniProtKB-SubCell"/>
</dbReference>
<name>A0A3G2EF05_9BURK</name>
<evidence type="ECO:0000256" key="5">
    <source>
        <dbReference type="ARBA" id="ARBA00022989"/>
    </source>
</evidence>
<dbReference type="PROSITE" id="PS50928">
    <property type="entry name" value="ABC_TM1"/>
    <property type="match status" value="2"/>
</dbReference>
<accession>A0A3G2EF05</accession>
<feature type="transmembrane region" description="Helical" evidence="7">
    <location>
        <begin position="396"/>
        <end position="417"/>
    </location>
</feature>
<feature type="transmembrane region" description="Helical" evidence="7">
    <location>
        <begin position="84"/>
        <end position="102"/>
    </location>
</feature>
<dbReference type="Proteomes" id="UP000279594">
    <property type="component" value="Chromosome"/>
</dbReference>
<dbReference type="GO" id="GO:0055085">
    <property type="term" value="P:transmembrane transport"/>
    <property type="evidence" value="ECO:0007669"/>
    <property type="project" value="InterPro"/>
</dbReference>
<keyword evidence="6 7" id="KW-0472">Membrane</keyword>
<feature type="transmembrane region" description="Helical" evidence="7">
    <location>
        <begin position="633"/>
        <end position="656"/>
    </location>
</feature>
<dbReference type="SUPFAM" id="SSF161098">
    <property type="entry name" value="MetI-like"/>
    <property type="match status" value="2"/>
</dbReference>
<keyword evidence="2 7" id="KW-0813">Transport</keyword>
<keyword evidence="3" id="KW-1003">Cell membrane</keyword>
<feature type="transmembrane region" description="Helical" evidence="7">
    <location>
        <begin position="481"/>
        <end position="499"/>
    </location>
</feature>
<gene>
    <name evidence="9" type="ORF">D9M09_22455</name>
</gene>
<feature type="transmembrane region" description="Helical" evidence="7">
    <location>
        <begin position="247"/>
        <end position="269"/>
    </location>
</feature>
<proteinExistence type="inferred from homology"/>
<feature type="transmembrane region" description="Helical" evidence="7">
    <location>
        <begin position="57"/>
        <end position="77"/>
    </location>
</feature>
<evidence type="ECO:0000256" key="3">
    <source>
        <dbReference type="ARBA" id="ARBA00022475"/>
    </source>
</evidence>
<feature type="domain" description="ABC transmembrane type-1" evidence="8">
    <location>
        <begin position="209"/>
        <end position="414"/>
    </location>
</feature>
<feature type="transmembrane region" description="Helical" evidence="7">
    <location>
        <begin position="446"/>
        <end position="469"/>
    </location>
</feature>
<dbReference type="Gene3D" id="1.10.3720.10">
    <property type="entry name" value="MetI-like"/>
    <property type="match status" value="2"/>
</dbReference>
<feature type="transmembrane region" description="Helical" evidence="7">
    <location>
        <begin position="571"/>
        <end position="590"/>
    </location>
</feature>
<dbReference type="CDD" id="cd06261">
    <property type="entry name" value="TM_PBP2"/>
    <property type="match status" value="2"/>
</dbReference>
<feature type="transmembrane region" description="Helical" evidence="7">
    <location>
        <begin position="289"/>
        <end position="316"/>
    </location>
</feature>
<dbReference type="Pfam" id="PF00528">
    <property type="entry name" value="BPD_transp_1"/>
    <property type="match status" value="2"/>
</dbReference>
<evidence type="ECO:0000256" key="2">
    <source>
        <dbReference type="ARBA" id="ARBA00022448"/>
    </source>
</evidence>
<evidence type="ECO:0000259" key="8">
    <source>
        <dbReference type="PROSITE" id="PS50928"/>
    </source>
</evidence>
<evidence type="ECO:0000313" key="10">
    <source>
        <dbReference type="Proteomes" id="UP000279594"/>
    </source>
</evidence>